<gene>
    <name evidence="1" type="ORF">L2E82_46743</name>
</gene>
<protein>
    <submittedName>
        <fullName evidence="1">Uncharacterized protein</fullName>
    </submittedName>
</protein>
<reference evidence="1 2" key="2">
    <citation type="journal article" date="2022" name="Mol. Ecol. Resour.">
        <title>The genomes of chicory, endive, great burdock and yacon provide insights into Asteraceae paleo-polyploidization history and plant inulin production.</title>
        <authorList>
            <person name="Fan W."/>
            <person name="Wang S."/>
            <person name="Wang H."/>
            <person name="Wang A."/>
            <person name="Jiang F."/>
            <person name="Liu H."/>
            <person name="Zhao H."/>
            <person name="Xu D."/>
            <person name="Zhang Y."/>
        </authorList>
    </citation>
    <scope>NUCLEOTIDE SEQUENCE [LARGE SCALE GENOMIC DNA]</scope>
    <source>
        <strain evidence="2">cv. Punajuju</strain>
        <tissue evidence="1">Leaves</tissue>
    </source>
</reference>
<dbReference type="Proteomes" id="UP001055811">
    <property type="component" value="Linkage Group LG09"/>
</dbReference>
<keyword evidence="2" id="KW-1185">Reference proteome</keyword>
<proteinExistence type="predicted"/>
<evidence type="ECO:0000313" key="1">
    <source>
        <dbReference type="EMBL" id="KAI3688856.1"/>
    </source>
</evidence>
<name>A0ACB8YUQ7_CICIN</name>
<sequence length="271" mass="30486">MASASFLILSSFFHYLFFDTLYSTAVGALGGSWSLLHPTIGISAMHMQLLPSDRVIIFDRTDFGASDVSLPDGKCREDQYDYVLKKDCTAHSIEYDVAFNSIRPFMVLTDIWCSSGALMPDGSLIQTGGFNDGDHVIRVFNNSCTACDWEEIPFGLVQRRWYATNHILPDGRQIVIGGRRQFNYEFYPKAMMSEKAYSLPFLVQTNDANIENNLYPFVFLNTDGHLFVFANNRAILFDYSLQESKAIGTTFVVPIDLKVVPIDPSNDMSSL</sequence>
<organism evidence="1 2">
    <name type="scientific">Cichorium intybus</name>
    <name type="common">Chicory</name>
    <dbReference type="NCBI Taxonomy" id="13427"/>
    <lineage>
        <taxon>Eukaryota</taxon>
        <taxon>Viridiplantae</taxon>
        <taxon>Streptophyta</taxon>
        <taxon>Embryophyta</taxon>
        <taxon>Tracheophyta</taxon>
        <taxon>Spermatophyta</taxon>
        <taxon>Magnoliopsida</taxon>
        <taxon>eudicotyledons</taxon>
        <taxon>Gunneridae</taxon>
        <taxon>Pentapetalae</taxon>
        <taxon>asterids</taxon>
        <taxon>campanulids</taxon>
        <taxon>Asterales</taxon>
        <taxon>Asteraceae</taxon>
        <taxon>Cichorioideae</taxon>
        <taxon>Cichorieae</taxon>
        <taxon>Cichoriinae</taxon>
        <taxon>Cichorium</taxon>
    </lineage>
</organism>
<accession>A0ACB8YUQ7</accession>
<reference evidence="2" key="1">
    <citation type="journal article" date="2022" name="Mol. Ecol. Resour.">
        <title>The genomes of chicory, endive, great burdock and yacon provide insights into Asteraceae palaeo-polyploidization history and plant inulin production.</title>
        <authorList>
            <person name="Fan W."/>
            <person name="Wang S."/>
            <person name="Wang H."/>
            <person name="Wang A."/>
            <person name="Jiang F."/>
            <person name="Liu H."/>
            <person name="Zhao H."/>
            <person name="Xu D."/>
            <person name="Zhang Y."/>
        </authorList>
    </citation>
    <scope>NUCLEOTIDE SEQUENCE [LARGE SCALE GENOMIC DNA]</scope>
    <source>
        <strain evidence="2">cv. Punajuju</strain>
    </source>
</reference>
<evidence type="ECO:0000313" key="2">
    <source>
        <dbReference type="Proteomes" id="UP001055811"/>
    </source>
</evidence>
<dbReference type="EMBL" id="CM042017">
    <property type="protein sequence ID" value="KAI3688856.1"/>
    <property type="molecule type" value="Genomic_DNA"/>
</dbReference>
<comment type="caution">
    <text evidence="1">The sequence shown here is derived from an EMBL/GenBank/DDBJ whole genome shotgun (WGS) entry which is preliminary data.</text>
</comment>